<dbReference type="InterPro" id="IPR003604">
    <property type="entry name" value="Matrin/U1-like-C_Znf_C2H2"/>
</dbReference>
<dbReference type="PROSITE" id="PS00028">
    <property type="entry name" value="ZINC_FINGER_C2H2_1"/>
    <property type="match status" value="2"/>
</dbReference>
<evidence type="ECO:0000256" key="6">
    <source>
        <dbReference type="SAM" id="MobiDB-lite"/>
    </source>
</evidence>
<evidence type="ECO:0000256" key="2">
    <source>
        <dbReference type="ARBA" id="ARBA00022771"/>
    </source>
</evidence>
<reference evidence="8" key="1">
    <citation type="submission" date="2022-08" db="UniProtKB">
        <authorList>
            <consortium name="EnsemblMetazoa"/>
        </authorList>
    </citation>
    <scope>IDENTIFICATION</scope>
</reference>
<dbReference type="CDD" id="cd06257">
    <property type="entry name" value="DnaJ"/>
    <property type="match status" value="1"/>
</dbReference>
<dbReference type="SMART" id="SM00451">
    <property type="entry name" value="ZnF_U1"/>
    <property type="match status" value="1"/>
</dbReference>
<feature type="compositionally biased region" description="Basic residues" evidence="6">
    <location>
        <begin position="539"/>
        <end position="548"/>
    </location>
</feature>
<feature type="domain" description="J" evidence="7">
    <location>
        <begin position="74"/>
        <end position="140"/>
    </location>
</feature>
<dbReference type="Pfam" id="PF12171">
    <property type="entry name" value="zf-C2H2_jaz"/>
    <property type="match status" value="1"/>
</dbReference>
<dbReference type="Proteomes" id="UP000075882">
    <property type="component" value="Unassembled WGS sequence"/>
</dbReference>
<dbReference type="PROSITE" id="PS50076">
    <property type="entry name" value="DNAJ_2"/>
    <property type="match status" value="1"/>
</dbReference>
<feature type="compositionally biased region" description="Basic residues" evidence="6">
    <location>
        <begin position="474"/>
        <end position="487"/>
    </location>
</feature>
<proteinExistence type="predicted"/>
<sequence length="652" mass="74012">MLHIFCSSIKCQTDDRRSCHIATFVVIFTARAWHGCHTEYFFSFRWQISPPFRFGSYSVEIITETCIVRCKMKCHYEVLGVTRTADSDEIKKSYRKLALRWHPDKNLDNAEEANQQFLLVQAAYDVLSDPQERAWYDNHREQILRGGHTDYEDSSLDVFPYFTASCYKGFGDDPGGFYAVYAEVFNKLATEEVEFLDTEEEFDEIPKFGNSQSDYETIVRQFYGYWEGFCTKKSYAWLNPHNVAEIRDRRILKAIEKDNKKVQQKARKERNDEIRSLVMFVKKRDKRVQAYKKLLEERATQNRLKSEQKRLEQIRRNQQEIEEQQRNSSSFFNDAYEEQLRKLEATYAEASEEESDDEDGQVNGLEDAMAGLNVSQNENGEESFYVDDLYCVACDKMFTNRSSYENHEASKKHKQNVELLRKEMRKEMEENECKEQTLDPEGGSLSNDDELEIANGTDCDEQPESEVQQEAKPTKSKQKKNKGKKKALSSTTIPVIKSSDDEEHDSATEAGDMIGLRLGRATTAAPSDDDDDWTGGSKKSNRKAKTKGKAADSGPKGKAAKAQAKGEAEPSSVPAATGSSKESGPVSDDESTSQSSTENACVTCKEKFTSKNKLFEHLKKTGHSVYIDKLKAAKAVAKGADGVKGGGKRKGK</sequence>
<evidence type="ECO:0000256" key="4">
    <source>
        <dbReference type="ARBA" id="ARBA00074367"/>
    </source>
</evidence>
<keyword evidence="3" id="KW-0862">Zinc</keyword>
<organism evidence="8">
    <name type="scientific">Anopheles coluzzii</name>
    <name type="common">African malaria mosquito</name>
    <dbReference type="NCBI Taxonomy" id="1518534"/>
    <lineage>
        <taxon>Eukaryota</taxon>
        <taxon>Metazoa</taxon>
        <taxon>Ecdysozoa</taxon>
        <taxon>Arthropoda</taxon>
        <taxon>Hexapoda</taxon>
        <taxon>Insecta</taxon>
        <taxon>Pterygota</taxon>
        <taxon>Neoptera</taxon>
        <taxon>Endopterygota</taxon>
        <taxon>Diptera</taxon>
        <taxon>Nematocera</taxon>
        <taxon>Culicoidea</taxon>
        <taxon>Culicidae</taxon>
        <taxon>Anophelinae</taxon>
        <taxon>Anopheles</taxon>
    </lineage>
</organism>
<dbReference type="InterPro" id="IPR054076">
    <property type="entry name" value="ZUO1-like_ZHD"/>
</dbReference>
<dbReference type="FunFam" id="1.10.287.110:FF:000046">
    <property type="entry name" value="dnaJ homolog subfamily C member 21"/>
    <property type="match status" value="1"/>
</dbReference>
<evidence type="ECO:0000256" key="1">
    <source>
        <dbReference type="ARBA" id="ARBA00022723"/>
    </source>
</evidence>
<dbReference type="VEuPathDB" id="VectorBase:ACON2_032031"/>
<dbReference type="GO" id="GO:0003676">
    <property type="term" value="F:nucleic acid binding"/>
    <property type="evidence" value="ECO:0007669"/>
    <property type="project" value="InterPro"/>
</dbReference>
<dbReference type="InterPro" id="IPR036869">
    <property type="entry name" value="J_dom_sf"/>
</dbReference>
<dbReference type="Pfam" id="PF21884">
    <property type="entry name" value="ZUO1-like_ZHD"/>
    <property type="match status" value="1"/>
</dbReference>
<evidence type="ECO:0000256" key="3">
    <source>
        <dbReference type="ARBA" id="ARBA00022833"/>
    </source>
</evidence>
<dbReference type="InterPro" id="IPR022755">
    <property type="entry name" value="Znf_C2H2_jaz"/>
</dbReference>
<feature type="region of interest" description="Disordered" evidence="6">
    <location>
        <begin position="427"/>
        <end position="601"/>
    </location>
</feature>
<dbReference type="PRINTS" id="PR00625">
    <property type="entry name" value="JDOMAIN"/>
</dbReference>
<dbReference type="Gene3D" id="3.30.160.60">
    <property type="entry name" value="Classic Zinc Finger"/>
    <property type="match status" value="1"/>
</dbReference>
<dbReference type="AlphaFoldDB" id="A0A8W7PCY1"/>
<keyword evidence="5" id="KW-0175">Coiled coil</keyword>
<dbReference type="InterPro" id="IPR001623">
    <property type="entry name" value="DnaJ_domain"/>
</dbReference>
<evidence type="ECO:0000256" key="5">
    <source>
        <dbReference type="SAM" id="Coils"/>
    </source>
</evidence>
<dbReference type="InterPro" id="IPR013087">
    <property type="entry name" value="Znf_C2H2_type"/>
</dbReference>
<dbReference type="Pfam" id="PF00226">
    <property type="entry name" value="DnaJ"/>
    <property type="match status" value="1"/>
</dbReference>
<feature type="compositionally biased region" description="Low complexity" evidence="6">
    <location>
        <begin position="556"/>
        <end position="565"/>
    </location>
</feature>
<keyword evidence="2" id="KW-0863">Zinc-finger</keyword>
<dbReference type="Gene3D" id="1.10.287.110">
    <property type="entry name" value="DnaJ domain"/>
    <property type="match status" value="1"/>
</dbReference>
<evidence type="ECO:0000313" key="8">
    <source>
        <dbReference type="EnsemblMetazoa" id="ACOM029333-PA.1"/>
    </source>
</evidence>
<name>A0A8W7PCY1_ANOCL</name>
<dbReference type="PANTHER" id="PTHR44029:SF1">
    <property type="entry name" value="DNAJ HOMOLOG SUBFAMILY C MEMBER 21"/>
    <property type="match status" value="1"/>
</dbReference>
<dbReference type="SMART" id="SM00355">
    <property type="entry name" value="ZnF_C2H2"/>
    <property type="match status" value="2"/>
</dbReference>
<dbReference type="InterPro" id="IPR036236">
    <property type="entry name" value="Znf_C2H2_sf"/>
</dbReference>
<dbReference type="SMART" id="SM00271">
    <property type="entry name" value="DnaJ"/>
    <property type="match status" value="1"/>
</dbReference>
<dbReference type="SUPFAM" id="SSF57667">
    <property type="entry name" value="beta-beta-alpha zinc fingers"/>
    <property type="match status" value="1"/>
</dbReference>
<feature type="coiled-coil region" evidence="5">
    <location>
        <begin position="297"/>
        <end position="353"/>
    </location>
</feature>
<dbReference type="GO" id="GO:0005737">
    <property type="term" value="C:cytoplasm"/>
    <property type="evidence" value="ECO:0007669"/>
    <property type="project" value="TreeGrafter"/>
</dbReference>
<evidence type="ECO:0000259" key="7">
    <source>
        <dbReference type="PROSITE" id="PS50076"/>
    </source>
</evidence>
<keyword evidence="1" id="KW-0479">Metal-binding</keyword>
<feature type="compositionally biased region" description="Acidic residues" evidence="6">
    <location>
        <begin position="447"/>
        <end position="464"/>
    </location>
</feature>
<dbReference type="PANTHER" id="PTHR44029">
    <property type="entry name" value="DNAJ HOMOLOG SUBFAMILY C MEMBER 21"/>
    <property type="match status" value="1"/>
</dbReference>
<protein>
    <recommendedName>
        <fullName evidence="4">DnaJ homolog subfamily C member 21</fullName>
    </recommendedName>
</protein>
<dbReference type="InterPro" id="IPR051964">
    <property type="entry name" value="Chaperone_stress_response"/>
</dbReference>
<feature type="compositionally biased region" description="Basic and acidic residues" evidence="6">
    <location>
        <begin position="427"/>
        <end position="437"/>
    </location>
</feature>
<accession>A0A8W7PCY1</accession>
<dbReference type="EnsemblMetazoa" id="ACOM029333-RA">
    <property type="protein sequence ID" value="ACOM029333-PA.1"/>
    <property type="gene ID" value="ACOM029333"/>
</dbReference>
<dbReference type="GO" id="GO:0008270">
    <property type="term" value="F:zinc ion binding"/>
    <property type="evidence" value="ECO:0007669"/>
    <property type="project" value="UniProtKB-KW"/>
</dbReference>
<dbReference type="SUPFAM" id="SSF46565">
    <property type="entry name" value="Chaperone J-domain"/>
    <property type="match status" value="1"/>
</dbReference>